<keyword evidence="2" id="KW-1185">Reference proteome</keyword>
<sequence length="80" mass="9382">MPFWNDSKAQNYKAKLEHKMCIALLLQNNHISNLSSGGSLKDLSQLQASYLHYQRAKEQDRMESEIMLLQTKKEKKRKIC</sequence>
<dbReference type="EMBL" id="JABXBU010001863">
    <property type="protein sequence ID" value="KAF8781538.1"/>
    <property type="molecule type" value="Genomic_DNA"/>
</dbReference>
<name>A0A8T0EY45_ARGBR</name>
<dbReference type="Proteomes" id="UP000807504">
    <property type="component" value="Unassembled WGS sequence"/>
</dbReference>
<evidence type="ECO:0000313" key="2">
    <source>
        <dbReference type="Proteomes" id="UP000807504"/>
    </source>
</evidence>
<reference evidence="1" key="1">
    <citation type="journal article" date="2020" name="bioRxiv">
        <title>Chromosome-level reference genome of the European wasp spider Argiope bruennichi: a resource for studies on range expansion and evolutionary adaptation.</title>
        <authorList>
            <person name="Sheffer M.M."/>
            <person name="Hoppe A."/>
            <person name="Krehenwinkel H."/>
            <person name="Uhl G."/>
            <person name="Kuss A.W."/>
            <person name="Jensen L."/>
            <person name="Jensen C."/>
            <person name="Gillespie R.G."/>
            <person name="Hoff K.J."/>
            <person name="Prost S."/>
        </authorList>
    </citation>
    <scope>NUCLEOTIDE SEQUENCE</scope>
</reference>
<protein>
    <submittedName>
        <fullName evidence="1">Uncharacterized protein</fullName>
    </submittedName>
</protein>
<comment type="caution">
    <text evidence="1">The sequence shown here is derived from an EMBL/GenBank/DDBJ whole genome shotgun (WGS) entry which is preliminary data.</text>
</comment>
<gene>
    <name evidence="1" type="ORF">HNY73_011926</name>
</gene>
<dbReference type="AlphaFoldDB" id="A0A8T0EY45"/>
<proteinExistence type="predicted"/>
<accession>A0A8T0EY45</accession>
<reference evidence="1" key="2">
    <citation type="submission" date="2020-06" db="EMBL/GenBank/DDBJ databases">
        <authorList>
            <person name="Sheffer M."/>
        </authorList>
    </citation>
    <scope>NUCLEOTIDE SEQUENCE</scope>
</reference>
<evidence type="ECO:0000313" key="1">
    <source>
        <dbReference type="EMBL" id="KAF8781538.1"/>
    </source>
</evidence>
<organism evidence="1 2">
    <name type="scientific">Argiope bruennichi</name>
    <name type="common">Wasp spider</name>
    <name type="synonym">Aranea bruennichi</name>
    <dbReference type="NCBI Taxonomy" id="94029"/>
    <lineage>
        <taxon>Eukaryota</taxon>
        <taxon>Metazoa</taxon>
        <taxon>Ecdysozoa</taxon>
        <taxon>Arthropoda</taxon>
        <taxon>Chelicerata</taxon>
        <taxon>Arachnida</taxon>
        <taxon>Araneae</taxon>
        <taxon>Araneomorphae</taxon>
        <taxon>Entelegynae</taxon>
        <taxon>Araneoidea</taxon>
        <taxon>Araneidae</taxon>
        <taxon>Argiope</taxon>
    </lineage>
</organism>